<evidence type="ECO:0000313" key="2">
    <source>
        <dbReference type="Proteomes" id="UP000325291"/>
    </source>
</evidence>
<name>A0A5A9ZK22_9RHOB</name>
<accession>A0A5A9ZK22</accession>
<proteinExistence type="predicted"/>
<protein>
    <submittedName>
        <fullName evidence="1">Uncharacterized protein</fullName>
    </submittedName>
</protein>
<dbReference type="EMBL" id="VINQ01000003">
    <property type="protein sequence ID" value="KAA0917520.1"/>
    <property type="molecule type" value="Genomic_DNA"/>
</dbReference>
<organism evidence="1 2">
    <name type="scientific">Aquicoccus porphyridii</name>
    <dbReference type="NCBI Taxonomy" id="1852029"/>
    <lineage>
        <taxon>Bacteria</taxon>
        <taxon>Pseudomonadati</taxon>
        <taxon>Pseudomonadota</taxon>
        <taxon>Alphaproteobacteria</taxon>
        <taxon>Rhodobacterales</taxon>
        <taxon>Paracoccaceae</taxon>
        <taxon>Aquicoccus</taxon>
    </lineage>
</organism>
<dbReference type="Proteomes" id="UP000325291">
    <property type="component" value="Unassembled WGS sequence"/>
</dbReference>
<dbReference type="RefSeq" id="WP_111362603.1">
    <property type="nucleotide sequence ID" value="NZ_JASHJG010000008.1"/>
</dbReference>
<gene>
    <name evidence="1" type="ORF">FLO80_05585</name>
</gene>
<comment type="caution">
    <text evidence="1">The sequence shown here is derived from an EMBL/GenBank/DDBJ whole genome shotgun (WGS) entry which is preliminary data.</text>
</comment>
<reference evidence="1 2" key="1">
    <citation type="submission" date="2019-07" db="EMBL/GenBank/DDBJ databases">
        <title>Aquicoccus porphyridii gen. nov., sp. nov., isolated from a small marine red alga, Porphyridium marinum.</title>
        <authorList>
            <person name="Liu L."/>
        </authorList>
    </citation>
    <scope>NUCLEOTIDE SEQUENCE [LARGE SCALE GENOMIC DNA]</scope>
    <source>
        <strain evidence="1 2">L1 8-17</strain>
    </source>
</reference>
<sequence length="172" mass="19879">MLEARIVAFLLVEALRHREEGRVPTRPQRFQKAAKRKLPEPERATCRWLVRASGTYRWIGRNASFIAVPVDGNVEAYADGTRLANYFRKACPQYVNIPLAELEPGWVRARADIFGDARVFNLYRFSTEAAPFADMGRHRFVDTVLTWARNAESLPFGRLLSSCIIWYFWLRG</sequence>
<dbReference type="AlphaFoldDB" id="A0A5A9ZK22"/>
<evidence type="ECO:0000313" key="1">
    <source>
        <dbReference type="EMBL" id="KAA0917520.1"/>
    </source>
</evidence>
<keyword evidence="2" id="KW-1185">Reference proteome</keyword>